<feature type="domain" description="DUF4246" evidence="2">
    <location>
        <begin position="9"/>
        <end position="352"/>
    </location>
</feature>
<dbReference type="PANTHER" id="PTHR33119:SF1">
    <property type="entry name" value="FE2OG DIOXYGENASE DOMAIN-CONTAINING PROTEIN"/>
    <property type="match status" value="1"/>
</dbReference>
<dbReference type="PANTHER" id="PTHR33119">
    <property type="entry name" value="IFI3P"/>
    <property type="match status" value="1"/>
</dbReference>
<feature type="region of interest" description="Disordered" evidence="1">
    <location>
        <begin position="1"/>
        <end position="22"/>
    </location>
</feature>
<evidence type="ECO:0000259" key="2">
    <source>
        <dbReference type="Pfam" id="PF14033"/>
    </source>
</evidence>
<name>A0A8H7C9G0_9AGAR</name>
<dbReference type="Proteomes" id="UP000620124">
    <property type="component" value="Unassembled WGS sequence"/>
</dbReference>
<evidence type="ECO:0000313" key="3">
    <source>
        <dbReference type="EMBL" id="KAF7328886.1"/>
    </source>
</evidence>
<proteinExistence type="predicted"/>
<reference evidence="3" key="1">
    <citation type="submission" date="2020-05" db="EMBL/GenBank/DDBJ databases">
        <title>Mycena genomes resolve the evolution of fungal bioluminescence.</title>
        <authorList>
            <person name="Tsai I.J."/>
        </authorList>
    </citation>
    <scope>NUCLEOTIDE SEQUENCE</scope>
    <source>
        <strain evidence="3">CCC161011</strain>
    </source>
</reference>
<dbReference type="AlphaFoldDB" id="A0A8H7C9G0"/>
<dbReference type="Pfam" id="PF14033">
    <property type="entry name" value="DUF4246"/>
    <property type="match status" value="1"/>
</dbReference>
<keyword evidence="4" id="KW-1185">Reference proteome</keyword>
<evidence type="ECO:0000313" key="4">
    <source>
        <dbReference type="Proteomes" id="UP000620124"/>
    </source>
</evidence>
<dbReference type="OrthoDB" id="415532at2759"/>
<accession>A0A8H7C9G0</accession>
<sequence length="391" mass="43679">MLQVPSRTSPDDKKDWHPGSNKQVLDLVHPSLYCVVYGRTHAYLPGKPRVAANLVPVFPPEPVSEWTSKIFSWMPSDFTVDNDGSVKLSSPYINNLHPILHRPLYRVIEDVLTAFIPMFERVLGDSNRENDRAPFSNGHRLEKISCIWGTPDGMPWPEDLYPDELEIFWASIVKTFPEAKDYTGYLETQFMPVSLRGRTIQCIIKLANIHLTPEQPEYAGGSWHVEGMVNERIVASGIYYYDEENITESKLSFRVAVGEPEYHGQSDSQCMRMLYDMESDSDLVQNIGAVVTKAGRALSWPNLFQHRVSPFKLADPTKPGHRKILALFLVDPTKDPVVSATDIPPQQAEWAAAAFEEACGDTESALGDFPAGAPGFSQGLFPGNVDILQGS</sequence>
<dbReference type="EMBL" id="JACAZI010000034">
    <property type="protein sequence ID" value="KAF7328886.1"/>
    <property type="molecule type" value="Genomic_DNA"/>
</dbReference>
<organism evidence="3 4">
    <name type="scientific">Mycena venus</name>
    <dbReference type="NCBI Taxonomy" id="2733690"/>
    <lineage>
        <taxon>Eukaryota</taxon>
        <taxon>Fungi</taxon>
        <taxon>Dikarya</taxon>
        <taxon>Basidiomycota</taxon>
        <taxon>Agaricomycotina</taxon>
        <taxon>Agaricomycetes</taxon>
        <taxon>Agaricomycetidae</taxon>
        <taxon>Agaricales</taxon>
        <taxon>Marasmiineae</taxon>
        <taxon>Mycenaceae</taxon>
        <taxon>Mycena</taxon>
    </lineage>
</organism>
<protein>
    <recommendedName>
        <fullName evidence="2">DUF4246 domain-containing protein</fullName>
    </recommendedName>
</protein>
<gene>
    <name evidence="3" type="ORF">MVEN_02518300</name>
</gene>
<comment type="caution">
    <text evidence="3">The sequence shown here is derived from an EMBL/GenBank/DDBJ whole genome shotgun (WGS) entry which is preliminary data.</text>
</comment>
<dbReference type="InterPro" id="IPR049192">
    <property type="entry name" value="DUF4246_C"/>
</dbReference>
<dbReference type="InterPro" id="IPR025340">
    <property type="entry name" value="DUF4246"/>
</dbReference>
<evidence type="ECO:0000256" key="1">
    <source>
        <dbReference type="SAM" id="MobiDB-lite"/>
    </source>
</evidence>